<proteinExistence type="predicted"/>
<dbReference type="AlphaFoldDB" id="A0A6G3ZUB1"/>
<protein>
    <submittedName>
        <fullName evidence="1">Uncharacterized protein</fullName>
    </submittedName>
</protein>
<sequence length="123" mass="12349">MAEKSILAYFHSPEQAEGAVSKLKALRAIDVSIDRFGRNAGSGLQSVINPYAGDFGSLGTLTQAADISTPDEGILVAADPAASGLSDGGNGGVTGIDIVLAAVVDEGVYEQAIRVIESAGGSV</sequence>
<gene>
    <name evidence="1" type="ORF">GK047_03980</name>
</gene>
<name>A0A6G3ZUB1_9BACL</name>
<dbReference type="EMBL" id="JAAIKC010000001">
    <property type="protein sequence ID" value="NEW05179.1"/>
    <property type="molecule type" value="Genomic_DNA"/>
</dbReference>
<accession>A0A6G3ZUB1</accession>
<organism evidence="1">
    <name type="scientific">Paenibacillus sp. SYP-B3998</name>
    <dbReference type="NCBI Taxonomy" id="2678564"/>
    <lineage>
        <taxon>Bacteria</taxon>
        <taxon>Bacillati</taxon>
        <taxon>Bacillota</taxon>
        <taxon>Bacilli</taxon>
        <taxon>Bacillales</taxon>
        <taxon>Paenibacillaceae</taxon>
        <taxon>Paenibacillus</taxon>
    </lineage>
</organism>
<reference evidence="1" key="1">
    <citation type="submission" date="2020-02" db="EMBL/GenBank/DDBJ databases">
        <authorList>
            <person name="Shen X.-R."/>
            <person name="Zhang Y.-X."/>
        </authorList>
    </citation>
    <scope>NUCLEOTIDE SEQUENCE</scope>
    <source>
        <strain evidence="1">SYP-B3998</strain>
    </source>
</reference>
<dbReference type="RefSeq" id="WP_163941454.1">
    <property type="nucleotide sequence ID" value="NZ_JAAIKC010000001.1"/>
</dbReference>
<evidence type="ECO:0000313" key="1">
    <source>
        <dbReference type="EMBL" id="NEW05179.1"/>
    </source>
</evidence>
<comment type="caution">
    <text evidence="1">The sequence shown here is derived from an EMBL/GenBank/DDBJ whole genome shotgun (WGS) entry which is preliminary data.</text>
</comment>